<dbReference type="PhylomeDB" id="B4MDQ5"/>
<dbReference type="InterPro" id="IPR011009">
    <property type="entry name" value="Kinase-like_dom_sf"/>
</dbReference>
<comment type="catalytic activity">
    <reaction evidence="18">
        <text>L-threonyl-[protein] + ATP = O-phospho-L-threonyl-[protein] + ADP + H(+)</text>
        <dbReference type="Rhea" id="RHEA:46608"/>
        <dbReference type="Rhea" id="RHEA-COMP:11060"/>
        <dbReference type="Rhea" id="RHEA-COMP:11605"/>
        <dbReference type="ChEBI" id="CHEBI:15378"/>
        <dbReference type="ChEBI" id="CHEBI:30013"/>
        <dbReference type="ChEBI" id="CHEBI:30616"/>
        <dbReference type="ChEBI" id="CHEBI:61977"/>
        <dbReference type="ChEBI" id="CHEBI:456216"/>
        <dbReference type="EC" id="2.7.11.1"/>
    </reaction>
</comment>
<feature type="region of interest" description="Disordered" evidence="23">
    <location>
        <begin position="39"/>
        <end position="68"/>
    </location>
</feature>
<evidence type="ECO:0000256" key="18">
    <source>
        <dbReference type="ARBA" id="ARBA00047899"/>
    </source>
</evidence>
<keyword evidence="14" id="KW-0067">ATP-binding</keyword>
<accession>B4MDQ5</accession>
<dbReference type="KEGG" id="dvi:6635709"/>
<evidence type="ECO:0000256" key="21">
    <source>
        <dbReference type="ARBA" id="ARBA00068351"/>
    </source>
</evidence>
<evidence type="ECO:0000256" key="5">
    <source>
        <dbReference type="ARBA" id="ARBA00022490"/>
    </source>
</evidence>
<keyword evidence="7" id="KW-0723">Serine/threonine-protein kinase</keyword>
<keyword evidence="15" id="KW-0460">Magnesium</keyword>
<evidence type="ECO:0000256" key="14">
    <source>
        <dbReference type="ARBA" id="ARBA00022840"/>
    </source>
</evidence>
<dbReference type="PANTHER" id="PTHR45723">
    <property type="entry name" value="SERINE/THREONINE-PROTEIN KINASE RIO1"/>
    <property type="match status" value="1"/>
</dbReference>
<feature type="domain" description="RIO kinase" evidence="24">
    <location>
        <begin position="258"/>
        <end position="516"/>
    </location>
</feature>
<dbReference type="AlphaFoldDB" id="B4MDQ5"/>
<comment type="catalytic activity">
    <reaction evidence="19">
        <text>L-seryl-[protein] + ATP = O-phospho-L-seryl-[protein] + ADP + H(+)</text>
        <dbReference type="Rhea" id="RHEA:17989"/>
        <dbReference type="Rhea" id="RHEA-COMP:9863"/>
        <dbReference type="Rhea" id="RHEA-COMP:11604"/>
        <dbReference type="ChEBI" id="CHEBI:15378"/>
        <dbReference type="ChEBI" id="CHEBI:29999"/>
        <dbReference type="ChEBI" id="CHEBI:30616"/>
        <dbReference type="ChEBI" id="CHEBI:83421"/>
        <dbReference type="ChEBI" id="CHEBI:456216"/>
        <dbReference type="EC" id="2.7.11.1"/>
    </reaction>
</comment>
<proteinExistence type="inferred from homology"/>
<evidence type="ECO:0000256" key="23">
    <source>
        <dbReference type="SAM" id="MobiDB-lite"/>
    </source>
</evidence>
<dbReference type="EC" id="2.7.11.1" evidence="4"/>
<keyword evidence="16" id="KW-0391">Immunity</keyword>
<evidence type="ECO:0000256" key="4">
    <source>
        <dbReference type="ARBA" id="ARBA00012513"/>
    </source>
</evidence>
<dbReference type="PROSITE" id="PS01245">
    <property type="entry name" value="RIO1"/>
    <property type="match status" value="1"/>
</dbReference>
<dbReference type="OMA" id="SKCPWGA"/>
<evidence type="ECO:0000256" key="17">
    <source>
        <dbReference type="ARBA" id="ARBA00023118"/>
    </source>
</evidence>
<keyword evidence="10 25" id="KW-0808">Transferase</keyword>
<dbReference type="InterPro" id="IPR018934">
    <property type="entry name" value="RIO_dom"/>
</dbReference>
<evidence type="ECO:0000256" key="6">
    <source>
        <dbReference type="ARBA" id="ARBA00022517"/>
    </source>
</evidence>
<dbReference type="GO" id="GO:0051607">
    <property type="term" value="P:defense response to virus"/>
    <property type="evidence" value="ECO:0007669"/>
    <property type="project" value="UniProtKB-KW"/>
</dbReference>
<evidence type="ECO:0000256" key="9">
    <source>
        <dbReference type="ARBA" id="ARBA00022588"/>
    </source>
</evidence>
<evidence type="ECO:0000256" key="20">
    <source>
        <dbReference type="ARBA" id="ARBA00064322"/>
    </source>
</evidence>
<keyword evidence="26" id="KW-1185">Reference proteome</keyword>
<evidence type="ECO:0000256" key="19">
    <source>
        <dbReference type="ARBA" id="ARBA00048679"/>
    </source>
</evidence>
<dbReference type="HOGENOM" id="CLU_018693_5_0_1"/>
<sequence>MSSPWSKVSAEPVQTANLADIMSEQYAHRLHDKELKEQQLRQEKQMQTVATPTPSYSNVVDTSASASSSDAGAWEDYSMLLNLEEAQQQKEPLPGDILTLLQDEAESDAVIAQMLQSQFDHEYNEELRRIERQQNKQSKVTVTLNKYLRSGDAEFLHDTEADEDYEEDELAHRKHDWDRFETNEKILDAIPKCGFKLDKEGEMITKHDPQLCGVRNAQRVMSFPPEFPTGDGACFDMKLSNKVFNQLKAYSRRGRADRKEKVATAEMGVDAATRLLLYKLINNQILEQINGIISTGKEAVILHANSDASYTGTNEHGHGNGVLMPAELLPKECAIKVFKTTLNEFKQRDRYIKDDYRFKDRFSKQNHRVIINMWAEKEMHNLMRMQSIGLNVPDVVVLKKHVLVMRFIGDNHNAAPKLKDARLSAAELSCAYEEIVAAMHKLYNEAKLVHADLSEYNILWYEGKCWFIDVAQSVEPEHPSGLEFLMRDCANIVQFFERRGLPNIYTKEQLFEFITALNAETHNAAMLERIHTRGASINQATVPNQLECPDELKPLEYPFELAWEKSQQEREAAAALRQLQLNDEEAKQEQADEQPEHTEEVKTKLNNDNTAKCVQ</sequence>
<evidence type="ECO:0000256" key="22">
    <source>
        <dbReference type="ARBA" id="ARBA00076006"/>
    </source>
</evidence>
<dbReference type="Gene3D" id="3.30.200.20">
    <property type="entry name" value="Phosphorylase Kinase, domain 1"/>
    <property type="match status" value="1"/>
</dbReference>
<dbReference type="FunCoup" id="B4MDQ5">
    <property type="interactions" value="1046"/>
</dbReference>
<name>B4MDQ5_DROVI</name>
<evidence type="ECO:0000256" key="11">
    <source>
        <dbReference type="ARBA" id="ARBA00022723"/>
    </source>
</evidence>
<keyword evidence="9" id="KW-0399">Innate immunity</keyword>
<comment type="similarity">
    <text evidence="3">Belongs to the protein kinase superfamily. RIO-type Ser/Thr kinase family.</text>
</comment>
<evidence type="ECO:0000256" key="10">
    <source>
        <dbReference type="ARBA" id="ARBA00022679"/>
    </source>
</evidence>
<evidence type="ECO:0000256" key="16">
    <source>
        <dbReference type="ARBA" id="ARBA00022859"/>
    </source>
</evidence>
<evidence type="ECO:0000256" key="15">
    <source>
        <dbReference type="ARBA" id="ARBA00022842"/>
    </source>
</evidence>
<evidence type="ECO:0000256" key="1">
    <source>
        <dbReference type="ARBA" id="ARBA00001946"/>
    </source>
</evidence>
<comment type="subunit">
    <text evidence="20">Interacts with CASP10. Interacts with IRF3; RIOK3 probably mediates the interaction of TBK1 with IRF3. Associated with 40S pre-ribosomal particles.</text>
</comment>
<evidence type="ECO:0000259" key="24">
    <source>
        <dbReference type="SMART" id="SM00090"/>
    </source>
</evidence>
<evidence type="ECO:0000256" key="12">
    <source>
        <dbReference type="ARBA" id="ARBA00022741"/>
    </source>
</evidence>
<dbReference type="SUPFAM" id="SSF56112">
    <property type="entry name" value="Protein kinase-like (PK-like)"/>
    <property type="match status" value="1"/>
</dbReference>
<dbReference type="GO" id="GO:0042254">
    <property type="term" value="P:ribosome biogenesis"/>
    <property type="evidence" value="ECO:0007669"/>
    <property type="project" value="UniProtKB-KW"/>
</dbReference>
<keyword evidence="8" id="KW-0597">Phosphoprotein</keyword>
<dbReference type="GO" id="GO:0004674">
    <property type="term" value="F:protein serine/threonine kinase activity"/>
    <property type="evidence" value="ECO:0007669"/>
    <property type="project" value="UniProtKB-KW"/>
</dbReference>
<dbReference type="FunFam" id="3.30.200.20:FF:000200">
    <property type="entry name" value="Serine/threonine-protein kinase RIO3"/>
    <property type="match status" value="1"/>
</dbReference>
<evidence type="ECO:0000256" key="3">
    <source>
        <dbReference type="ARBA" id="ARBA00009196"/>
    </source>
</evidence>
<dbReference type="Proteomes" id="UP000008792">
    <property type="component" value="Unassembled WGS sequence"/>
</dbReference>
<evidence type="ECO:0000256" key="8">
    <source>
        <dbReference type="ARBA" id="ARBA00022553"/>
    </source>
</evidence>
<organism evidence="25 26">
    <name type="scientific">Drosophila virilis</name>
    <name type="common">Fruit fly</name>
    <dbReference type="NCBI Taxonomy" id="7244"/>
    <lineage>
        <taxon>Eukaryota</taxon>
        <taxon>Metazoa</taxon>
        <taxon>Ecdysozoa</taxon>
        <taxon>Arthropoda</taxon>
        <taxon>Hexapoda</taxon>
        <taxon>Insecta</taxon>
        <taxon>Pterygota</taxon>
        <taxon>Neoptera</taxon>
        <taxon>Endopterygota</taxon>
        <taxon>Diptera</taxon>
        <taxon>Brachycera</taxon>
        <taxon>Muscomorpha</taxon>
        <taxon>Ephydroidea</taxon>
        <taxon>Drosophilidae</taxon>
        <taxon>Drosophila</taxon>
    </lineage>
</organism>
<gene>
    <name evidence="25" type="primary">Dvir\GJ16296</name>
    <name evidence="25" type="ORF">Dvir_GJ16296</name>
</gene>
<dbReference type="GO" id="GO:0106310">
    <property type="term" value="F:protein serine kinase activity"/>
    <property type="evidence" value="ECO:0007669"/>
    <property type="project" value="RHEA"/>
</dbReference>
<keyword evidence="5" id="KW-0963">Cytoplasm</keyword>
<dbReference type="GO" id="GO:0046872">
    <property type="term" value="F:metal ion binding"/>
    <property type="evidence" value="ECO:0007669"/>
    <property type="project" value="UniProtKB-KW"/>
</dbReference>
<feature type="region of interest" description="Disordered" evidence="23">
    <location>
        <begin position="582"/>
        <end position="615"/>
    </location>
</feature>
<reference evidence="25 26" key="1">
    <citation type="journal article" date="2007" name="Nature">
        <title>Evolution of genes and genomes on the Drosophila phylogeny.</title>
        <authorList>
            <consortium name="Drosophila 12 Genomes Consortium"/>
            <person name="Clark A.G."/>
            <person name="Eisen M.B."/>
            <person name="Smith D.R."/>
            <person name="Bergman C.M."/>
            <person name="Oliver B."/>
            <person name="Markow T.A."/>
            <person name="Kaufman T.C."/>
            <person name="Kellis M."/>
            <person name="Gelbart W."/>
            <person name="Iyer V.N."/>
            <person name="Pollard D.A."/>
            <person name="Sackton T.B."/>
            <person name="Larracuente A.M."/>
            <person name="Singh N.D."/>
            <person name="Abad J.P."/>
            <person name="Abt D.N."/>
            <person name="Adryan B."/>
            <person name="Aguade M."/>
            <person name="Akashi H."/>
            <person name="Anderson W.W."/>
            <person name="Aquadro C.F."/>
            <person name="Ardell D.H."/>
            <person name="Arguello R."/>
            <person name="Artieri C.G."/>
            <person name="Barbash D.A."/>
            <person name="Barker D."/>
            <person name="Barsanti P."/>
            <person name="Batterham P."/>
            <person name="Batzoglou S."/>
            <person name="Begun D."/>
            <person name="Bhutkar A."/>
            <person name="Blanco E."/>
            <person name="Bosak S.A."/>
            <person name="Bradley R.K."/>
            <person name="Brand A.D."/>
            <person name="Brent M.R."/>
            <person name="Brooks A.N."/>
            <person name="Brown R.H."/>
            <person name="Butlin R.K."/>
            <person name="Caggese C."/>
            <person name="Calvi B.R."/>
            <person name="Bernardo de Carvalho A."/>
            <person name="Caspi A."/>
            <person name="Castrezana S."/>
            <person name="Celniker S.E."/>
            <person name="Chang J.L."/>
            <person name="Chapple C."/>
            <person name="Chatterji S."/>
            <person name="Chinwalla A."/>
            <person name="Civetta A."/>
            <person name="Clifton S.W."/>
            <person name="Comeron J.M."/>
            <person name="Costello J.C."/>
            <person name="Coyne J.A."/>
            <person name="Daub J."/>
            <person name="David R.G."/>
            <person name="Delcher A.L."/>
            <person name="Delehaunty K."/>
            <person name="Do C.B."/>
            <person name="Ebling H."/>
            <person name="Edwards K."/>
            <person name="Eickbush T."/>
            <person name="Evans J.D."/>
            <person name="Filipski A."/>
            <person name="Findeiss S."/>
            <person name="Freyhult E."/>
            <person name="Fulton L."/>
            <person name="Fulton R."/>
            <person name="Garcia A.C."/>
            <person name="Gardiner A."/>
            <person name="Garfield D.A."/>
            <person name="Garvin B.E."/>
            <person name="Gibson G."/>
            <person name="Gilbert D."/>
            <person name="Gnerre S."/>
            <person name="Godfrey J."/>
            <person name="Good R."/>
            <person name="Gotea V."/>
            <person name="Gravely B."/>
            <person name="Greenberg A.J."/>
            <person name="Griffiths-Jones S."/>
            <person name="Gross S."/>
            <person name="Guigo R."/>
            <person name="Gustafson E.A."/>
            <person name="Haerty W."/>
            <person name="Hahn M.W."/>
            <person name="Halligan D.L."/>
            <person name="Halpern A.L."/>
            <person name="Halter G.M."/>
            <person name="Han M.V."/>
            <person name="Heger A."/>
            <person name="Hillier L."/>
            <person name="Hinrichs A.S."/>
            <person name="Holmes I."/>
            <person name="Hoskins R.A."/>
            <person name="Hubisz M.J."/>
            <person name="Hultmark D."/>
            <person name="Huntley M.A."/>
            <person name="Jaffe D.B."/>
            <person name="Jagadeeshan S."/>
            <person name="Jeck W.R."/>
            <person name="Johnson J."/>
            <person name="Jones C.D."/>
            <person name="Jordan W.C."/>
            <person name="Karpen G.H."/>
            <person name="Kataoka E."/>
            <person name="Keightley P.D."/>
            <person name="Kheradpour P."/>
            <person name="Kirkness E.F."/>
            <person name="Koerich L.B."/>
            <person name="Kristiansen K."/>
            <person name="Kudrna D."/>
            <person name="Kulathinal R.J."/>
            <person name="Kumar S."/>
            <person name="Kwok R."/>
            <person name="Lander E."/>
            <person name="Langley C.H."/>
            <person name="Lapoint R."/>
            <person name="Lazzaro B.P."/>
            <person name="Lee S.J."/>
            <person name="Levesque L."/>
            <person name="Li R."/>
            <person name="Lin C.F."/>
            <person name="Lin M.F."/>
            <person name="Lindblad-Toh K."/>
            <person name="Llopart A."/>
            <person name="Long M."/>
            <person name="Low L."/>
            <person name="Lozovsky E."/>
            <person name="Lu J."/>
            <person name="Luo M."/>
            <person name="Machado C.A."/>
            <person name="Makalowski W."/>
            <person name="Marzo M."/>
            <person name="Matsuda M."/>
            <person name="Matzkin L."/>
            <person name="McAllister B."/>
            <person name="McBride C.S."/>
            <person name="McKernan B."/>
            <person name="McKernan K."/>
            <person name="Mendez-Lago M."/>
            <person name="Minx P."/>
            <person name="Mollenhauer M.U."/>
            <person name="Montooth K."/>
            <person name="Mount S.M."/>
            <person name="Mu X."/>
            <person name="Myers E."/>
            <person name="Negre B."/>
            <person name="Newfeld S."/>
            <person name="Nielsen R."/>
            <person name="Noor M.A."/>
            <person name="O'Grady P."/>
            <person name="Pachter L."/>
            <person name="Papaceit M."/>
            <person name="Parisi M.J."/>
            <person name="Parisi M."/>
            <person name="Parts L."/>
            <person name="Pedersen J.S."/>
            <person name="Pesole G."/>
            <person name="Phillippy A.M."/>
            <person name="Ponting C.P."/>
            <person name="Pop M."/>
            <person name="Porcelli D."/>
            <person name="Powell J.R."/>
            <person name="Prohaska S."/>
            <person name="Pruitt K."/>
            <person name="Puig M."/>
            <person name="Quesneville H."/>
            <person name="Ram K.R."/>
            <person name="Rand D."/>
            <person name="Rasmussen M.D."/>
            <person name="Reed L.K."/>
            <person name="Reenan R."/>
            <person name="Reily A."/>
            <person name="Remington K.A."/>
            <person name="Rieger T.T."/>
            <person name="Ritchie M.G."/>
            <person name="Robin C."/>
            <person name="Rogers Y.H."/>
            <person name="Rohde C."/>
            <person name="Rozas J."/>
            <person name="Rubenfield M.J."/>
            <person name="Ruiz A."/>
            <person name="Russo S."/>
            <person name="Salzberg S.L."/>
            <person name="Sanchez-Gracia A."/>
            <person name="Saranga D.J."/>
            <person name="Sato H."/>
            <person name="Schaeffer S.W."/>
            <person name="Schatz M.C."/>
            <person name="Schlenke T."/>
            <person name="Schwartz R."/>
            <person name="Segarra C."/>
            <person name="Singh R.S."/>
            <person name="Sirot L."/>
            <person name="Sirota M."/>
            <person name="Sisneros N.B."/>
            <person name="Smith C.D."/>
            <person name="Smith T.F."/>
            <person name="Spieth J."/>
            <person name="Stage D.E."/>
            <person name="Stark A."/>
            <person name="Stephan W."/>
            <person name="Strausberg R.L."/>
            <person name="Strempel S."/>
            <person name="Sturgill D."/>
            <person name="Sutton G."/>
            <person name="Sutton G.G."/>
            <person name="Tao W."/>
            <person name="Teichmann S."/>
            <person name="Tobari Y.N."/>
            <person name="Tomimura Y."/>
            <person name="Tsolas J.M."/>
            <person name="Valente V.L."/>
            <person name="Venter E."/>
            <person name="Venter J.C."/>
            <person name="Vicario S."/>
            <person name="Vieira F.G."/>
            <person name="Vilella A.J."/>
            <person name="Villasante A."/>
            <person name="Walenz B."/>
            <person name="Wang J."/>
            <person name="Wasserman M."/>
            <person name="Watts T."/>
            <person name="Wilson D."/>
            <person name="Wilson R.K."/>
            <person name="Wing R.A."/>
            <person name="Wolfner M.F."/>
            <person name="Wong A."/>
            <person name="Wong G.K."/>
            <person name="Wu C.I."/>
            <person name="Wu G."/>
            <person name="Yamamoto D."/>
            <person name="Yang H.P."/>
            <person name="Yang S.P."/>
            <person name="Yorke J.A."/>
            <person name="Yoshida K."/>
            <person name="Zdobnov E."/>
            <person name="Zhang P."/>
            <person name="Zhang Y."/>
            <person name="Zimin A.V."/>
            <person name="Baldwin J."/>
            <person name="Abdouelleil A."/>
            <person name="Abdulkadir J."/>
            <person name="Abebe A."/>
            <person name="Abera B."/>
            <person name="Abreu J."/>
            <person name="Acer S.C."/>
            <person name="Aftuck L."/>
            <person name="Alexander A."/>
            <person name="An P."/>
            <person name="Anderson E."/>
            <person name="Anderson S."/>
            <person name="Arachi H."/>
            <person name="Azer M."/>
            <person name="Bachantsang P."/>
            <person name="Barry A."/>
            <person name="Bayul T."/>
            <person name="Berlin A."/>
            <person name="Bessette D."/>
            <person name="Bloom T."/>
            <person name="Blye J."/>
            <person name="Boguslavskiy L."/>
            <person name="Bonnet C."/>
            <person name="Boukhgalter B."/>
            <person name="Bourzgui I."/>
            <person name="Brown A."/>
            <person name="Cahill P."/>
            <person name="Channer S."/>
            <person name="Cheshatsang Y."/>
            <person name="Chuda L."/>
            <person name="Citroen M."/>
            <person name="Collymore A."/>
            <person name="Cooke P."/>
            <person name="Costello M."/>
            <person name="D'Aco K."/>
            <person name="Daza R."/>
            <person name="De Haan G."/>
            <person name="DeGray S."/>
            <person name="DeMaso C."/>
            <person name="Dhargay N."/>
            <person name="Dooley K."/>
            <person name="Dooley E."/>
            <person name="Doricent M."/>
            <person name="Dorje P."/>
            <person name="Dorjee K."/>
            <person name="Dupes A."/>
            <person name="Elong R."/>
            <person name="Falk J."/>
            <person name="Farina A."/>
            <person name="Faro S."/>
            <person name="Ferguson D."/>
            <person name="Fisher S."/>
            <person name="Foley C.D."/>
            <person name="Franke A."/>
            <person name="Friedrich D."/>
            <person name="Gadbois L."/>
            <person name="Gearin G."/>
            <person name="Gearin C.R."/>
            <person name="Giannoukos G."/>
            <person name="Goode T."/>
            <person name="Graham J."/>
            <person name="Grandbois E."/>
            <person name="Grewal S."/>
            <person name="Gyaltsen K."/>
            <person name="Hafez N."/>
            <person name="Hagos B."/>
            <person name="Hall J."/>
            <person name="Henson C."/>
            <person name="Hollinger A."/>
            <person name="Honan T."/>
            <person name="Huard M.D."/>
            <person name="Hughes L."/>
            <person name="Hurhula B."/>
            <person name="Husby M.E."/>
            <person name="Kamat A."/>
            <person name="Kanga B."/>
            <person name="Kashin S."/>
            <person name="Khazanovich D."/>
            <person name="Kisner P."/>
            <person name="Lance K."/>
            <person name="Lara M."/>
            <person name="Lee W."/>
            <person name="Lennon N."/>
            <person name="Letendre F."/>
            <person name="LeVine R."/>
            <person name="Lipovsky A."/>
            <person name="Liu X."/>
            <person name="Liu J."/>
            <person name="Liu S."/>
            <person name="Lokyitsang T."/>
            <person name="Lokyitsang Y."/>
            <person name="Lubonja R."/>
            <person name="Lui A."/>
            <person name="MacDonald P."/>
            <person name="Magnisalis V."/>
            <person name="Maru K."/>
            <person name="Matthews C."/>
            <person name="McCusker W."/>
            <person name="McDonough S."/>
            <person name="Mehta T."/>
            <person name="Meldrim J."/>
            <person name="Meneus L."/>
            <person name="Mihai O."/>
            <person name="Mihalev A."/>
            <person name="Mihova T."/>
            <person name="Mittelman R."/>
            <person name="Mlenga V."/>
            <person name="Montmayeur A."/>
            <person name="Mulrain L."/>
            <person name="Navidi A."/>
            <person name="Naylor J."/>
            <person name="Negash T."/>
            <person name="Nguyen T."/>
            <person name="Nguyen N."/>
            <person name="Nicol R."/>
            <person name="Norbu C."/>
            <person name="Norbu N."/>
            <person name="Novod N."/>
            <person name="O'Neill B."/>
            <person name="Osman S."/>
            <person name="Markiewicz E."/>
            <person name="Oyono O.L."/>
            <person name="Patti C."/>
            <person name="Phunkhang P."/>
            <person name="Pierre F."/>
            <person name="Priest M."/>
            <person name="Raghuraman S."/>
            <person name="Rege F."/>
            <person name="Reyes R."/>
            <person name="Rise C."/>
            <person name="Rogov P."/>
            <person name="Ross K."/>
            <person name="Ryan E."/>
            <person name="Settipalli S."/>
            <person name="Shea T."/>
            <person name="Sherpa N."/>
            <person name="Shi L."/>
            <person name="Shih D."/>
            <person name="Sparrow T."/>
            <person name="Spaulding J."/>
            <person name="Stalker J."/>
            <person name="Stange-Thomann N."/>
            <person name="Stavropoulos S."/>
            <person name="Stone C."/>
            <person name="Strader C."/>
            <person name="Tesfaye S."/>
            <person name="Thomson T."/>
            <person name="Thoulutsang Y."/>
            <person name="Thoulutsang D."/>
            <person name="Topham K."/>
            <person name="Topping I."/>
            <person name="Tsamla T."/>
            <person name="Vassiliev H."/>
            <person name="Vo A."/>
            <person name="Wangchuk T."/>
            <person name="Wangdi T."/>
            <person name="Weiand M."/>
            <person name="Wilkinson J."/>
            <person name="Wilson A."/>
            <person name="Yadav S."/>
            <person name="Young G."/>
            <person name="Yu Q."/>
            <person name="Zembek L."/>
            <person name="Zhong D."/>
            <person name="Zimmer A."/>
            <person name="Zwirko Z."/>
            <person name="Jaffe D.B."/>
            <person name="Alvarez P."/>
            <person name="Brockman W."/>
            <person name="Butler J."/>
            <person name="Chin C."/>
            <person name="Gnerre S."/>
            <person name="Grabherr M."/>
            <person name="Kleber M."/>
            <person name="Mauceli E."/>
            <person name="MacCallum I."/>
        </authorList>
    </citation>
    <scope>NUCLEOTIDE SEQUENCE [LARGE SCALE GENOMIC DNA]</scope>
    <source>
        <strain evidence="26">Tucson 15010-1051.87</strain>
    </source>
</reference>
<dbReference type="GO" id="GO:0005737">
    <property type="term" value="C:cytoplasm"/>
    <property type="evidence" value="ECO:0007669"/>
    <property type="project" value="UniProtKB-SubCell"/>
</dbReference>
<dbReference type="OrthoDB" id="205248at2759"/>
<evidence type="ECO:0000256" key="2">
    <source>
        <dbReference type="ARBA" id="ARBA00004496"/>
    </source>
</evidence>
<feature type="compositionally biased region" description="Polar residues" evidence="23">
    <location>
        <begin position="48"/>
        <end position="62"/>
    </location>
</feature>
<comment type="cofactor">
    <cofactor evidence="1">
        <name>Mg(2+)</name>
        <dbReference type="ChEBI" id="CHEBI:18420"/>
    </cofactor>
</comment>
<dbReference type="EMBL" id="CH940661">
    <property type="protein sequence ID" value="EDW71316.1"/>
    <property type="molecule type" value="Genomic_DNA"/>
</dbReference>
<dbReference type="STRING" id="7244.B4MDQ5"/>
<keyword evidence="12" id="KW-0547">Nucleotide-binding</keyword>
<dbReference type="GO" id="GO:0005524">
    <property type="term" value="F:ATP binding"/>
    <property type="evidence" value="ECO:0007669"/>
    <property type="project" value="UniProtKB-KW"/>
</dbReference>
<evidence type="ECO:0000313" key="25">
    <source>
        <dbReference type="EMBL" id="EDW71316.1"/>
    </source>
</evidence>
<dbReference type="GO" id="GO:0045087">
    <property type="term" value="P:innate immune response"/>
    <property type="evidence" value="ECO:0007669"/>
    <property type="project" value="UniProtKB-KW"/>
</dbReference>
<dbReference type="SMART" id="SM00090">
    <property type="entry name" value="RIO"/>
    <property type="match status" value="1"/>
</dbReference>
<dbReference type="PIRSF" id="PIRSF038146">
    <property type="entry name" value="Ser/Thr_PK_RIO3"/>
    <property type="match status" value="1"/>
</dbReference>
<dbReference type="InterPro" id="IPR051272">
    <property type="entry name" value="RIO-type_Ser/Thr_kinase"/>
</dbReference>
<dbReference type="InParanoid" id="B4MDQ5"/>
<dbReference type="FunFam" id="1.10.510.10:FF:000254">
    <property type="entry name" value="Serine/threonine-protein kinase RIO3"/>
    <property type="match status" value="1"/>
</dbReference>
<dbReference type="InterPro" id="IPR000687">
    <property type="entry name" value="RIO_kinase"/>
</dbReference>
<evidence type="ECO:0000313" key="26">
    <source>
        <dbReference type="Proteomes" id="UP000008792"/>
    </source>
</evidence>
<keyword evidence="6" id="KW-0690">Ribosome biogenesis</keyword>
<protein>
    <recommendedName>
        <fullName evidence="21">Serine/threonine-protein kinase RIO3</fullName>
        <ecNumber evidence="4">2.7.11.1</ecNumber>
    </recommendedName>
    <alternativeName>
        <fullName evidence="22">RIO kinase 3</fullName>
    </alternativeName>
</protein>
<dbReference type="InterPro" id="IPR017406">
    <property type="entry name" value="Ser/Thr_kinase_Rio3"/>
</dbReference>
<comment type="subcellular location">
    <subcellularLocation>
        <location evidence="2">Cytoplasm</location>
    </subcellularLocation>
</comment>
<keyword evidence="17" id="KW-0051">Antiviral defense</keyword>
<keyword evidence="13" id="KW-0418">Kinase</keyword>
<dbReference type="InterPro" id="IPR018935">
    <property type="entry name" value="RIO_kinase_CS"/>
</dbReference>
<evidence type="ECO:0000256" key="13">
    <source>
        <dbReference type="ARBA" id="ARBA00022777"/>
    </source>
</evidence>
<feature type="compositionally biased region" description="Basic and acidic residues" evidence="23">
    <location>
        <begin position="584"/>
        <end position="605"/>
    </location>
</feature>
<dbReference type="Gene3D" id="1.10.510.10">
    <property type="entry name" value="Transferase(Phosphotransferase) domain 1"/>
    <property type="match status" value="1"/>
</dbReference>
<feature type="compositionally biased region" description="Polar residues" evidence="23">
    <location>
        <begin position="606"/>
        <end position="615"/>
    </location>
</feature>
<evidence type="ECO:0000256" key="7">
    <source>
        <dbReference type="ARBA" id="ARBA00022527"/>
    </source>
</evidence>
<dbReference type="eggNOG" id="KOG2269">
    <property type="taxonomic scope" value="Eukaryota"/>
</dbReference>
<keyword evidence="11" id="KW-0479">Metal-binding</keyword>
<dbReference type="Pfam" id="PF01163">
    <property type="entry name" value="RIO1"/>
    <property type="match status" value="1"/>
</dbReference>
<dbReference type="CDD" id="cd05146">
    <property type="entry name" value="RIO3_euk"/>
    <property type="match status" value="1"/>
</dbReference>
<dbReference type="SMR" id="B4MDQ5"/>